<dbReference type="GO" id="GO:0003743">
    <property type="term" value="F:translation initiation factor activity"/>
    <property type="evidence" value="ECO:0007669"/>
    <property type="project" value="UniProtKB-KW"/>
</dbReference>
<gene>
    <name evidence="4" type="ORF">CALMAC_LOCUS20064</name>
</gene>
<evidence type="ECO:0000313" key="5">
    <source>
        <dbReference type="Proteomes" id="UP000410492"/>
    </source>
</evidence>
<dbReference type="GO" id="GO:0070124">
    <property type="term" value="P:mitochondrial translational initiation"/>
    <property type="evidence" value="ECO:0007669"/>
    <property type="project" value="TreeGrafter"/>
</dbReference>
<evidence type="ECO:0000256" key="3">
    <source>
        <dbReference type="ARBA" id="ARBA00022917"/>
    </source>
</evidence>
<dbReference type="PANTHER" id="PTHR10938:SF0">
    <property type="entry name" value="TRANSLATION INITIATION FACTOR IF-3, MITOCHONDRIAL"/>
    <property type="match status" value="1"/>
</dbReference>
<dbReference type="PANTHER" id="PTHR10938">
    <property type="entry name" value="TRANSLATION INITIATION FACTOR IF-3"/>
    <property type="match status" value="1"/>
</dbReference>
<accession>A0A653DSH2</accession>
<evidence type="ECO:0000313" key="4">
    <source>
        <dbReference type="EMBL" id="VEN63159.1"/>
    </source>
</evidence>
<organism evidence="4 5">
    <name type="scientific">Callosobruchus maculatus</name>
    <name type="common">Southern cowpea weevil</name>
    <name type="synonym">Pulse bruchid</name>
    <dbReference type="NCBI Taxonomy" id="64391"/>
    <lineage>
        <taxon>Eukaryota</taxon>
        <taxon>Metazoa</taxon>
        <taxon>Ecdysozoa</taxon>
        <taxon>Arthropoda</taxon>
        <taxon>Hexapoda</taxon>
        <taxon>Insecta</taxon>
        <taxon>Pterygota</taxon>
        <taxon>Neoptera</taxon>
        <taxon>Endopterygota</taxon>
        <taxon>Coleoptera</taxon>
        <taxon>Polyphaga</taxon>
        <taxon>Cucujiformia</taxon>
        <taxon>Chrysomeloidea</taxon>
        <taxon>Chrysomelidae</taxon>
        <taxon>Bruchinae</taxon>
        <taxon>Bruchini</taxon>
        <taxon>Callosobruchus</taxon>
    </lineage>
</organism>
<keyword evidence="2" id="KW-0396">Initiation factor</keyword>
<evidence type="ECO:0000256" key="1">
    <source>
        <dbReference type="ARBA" id="ARBA00005439"/>
    </source>
</evidence>
<protein>
    <recommendedName>
        <fullName evidence="6">Translation initiation factor 3 N-terminal domain-containing protein</fullName>
    </recommendedName>
</protein>
<evidence type="ECO:0008006" key="6">
    <source>
        <dbReference type="Google" id="ProtNLM"/>
    </source>
</evidence>
<dbReference type="SUPFAM" id="SSF55200">
    <property type="entry name" value="Translation initiation factor IF3, C-terminal domain"/>
    <property type="match status" value="1"/>
</dbReference>
<dbReference type="InterPro" id="IPR001288">
    <property type="entry name" value="Translation_initiation_fac_3"/>
</dbReference>
<reference evidence="4 5" key="1">
    <citation type="submission" date="2019-01" db="EMBL/GenBank/DDBJ databases">
        <authorList>
            <person name="Sayadi A."/>
        </authorList>
    </citation>
    <scope>NUCLEOTIDE SEQUENCE [LARGE SCALE GENOMIC DNA]</scope>
</reference>
<dbReference type="AlphaFoldDB" id="A0A653DSH2"/>
<dbReference type="GO" id="GO:0032790">
    <property type="term" value="P:ribosome disassembly"/>
    <property type="evidence" value="ECO:0007669"/>
    <property type="project" value="TreeGrafter"/>
</dbReference>
<dbReference type="EMBL" id="CAACVG010014436">
    <property type="protein sequence ID" value="VEN63159.1"/>
    <property type="molecule type" value="Genomic_DNA"/>
</dbReference>
<sequence length="227" mass="25932">MSVRLLSRAITLVKLNNNLMKDVSLKTSSCCCQKNYFSAKPSSHVVVEIDPSTGEPKKKKVPIIPKITLLHGDDLTVTTLEEAQKISKRRDLKLVKILDLDTKTERPVYKLMTPQEYNAEDIKHREQKKKQQQSGALKGEKVVLLSHSITEHDLQTHINKILKWLSKMYEVRVVINGDTNISKAEKVYAFLEKSIGTQGRFLQKRQKGSDIKFQIIPPKKDKDGDRL</sequence>
<dbReference type="Proteomes" id="UP000410492">
    <property type="component" value="Unassembled WGS sequence"/>
</dbReference>
<dbReference type="OrthoDB" id="21573at2759"/>
<dbReference type="GO" id="GO:0005739">
    <property type="term" value="C:mitochondrion"/>
    <property type="evidence" value="ECO:0007669"/>
    <property type="project" value="TreeGrafter"/>
</dbReference>
<keyword evidence="5" id="KW-1185">Reference proteome</keyword>
<dbReference type="InterPro" id="IPR036788">
    <property type="entry name" value="T_IF-3_C_sf"/>
</dbReference>
<dbReference type="Gene3D" id="3.30.110.10">
    <property type="entry name" value="Translation initiation factor 3 (IF-3), C-terminal domain"/>
    <property type="match status" value="1"/>
</dbReference>
<dbReference type="GO" id="GO:0043022">
    <property type="term" value="F:ribosome binding"/>
    <property type="evidence" value="ECO:0007669"/>
    <property type="project" value="TreeGrafter"/>
</dbReference>
<keyword evidence="3" id="KW-0648">Protein biosynthesis</keyword>
<name>A0A653DSH2_CALMS</name>
<proteinExistence type="inferred from homology"/>
<evidence type="ECO:0000256" key="2">
    <source>
        <dbReference type="ARBA" id="ARBA00022540"/>
    </source>
</evidence>
<comment type="similarity">
    <text evidence="1">Belongs to the IF-3 family.</text>
</comment>